<protein>
    <submittedName>
        <fullName evidence="1">Uncharacterized protein</fullName>
    </submittedName>
</protein>
<comment type="caution">
    <text evidence="1">The sequence shown here is derived from an EMBL/GenBank/DDBJ whole genome shotgun (WGS) entry which is preliminary data.</text>
</comment>
<gene>
    <name evidence="1" type="ORF">PSU93_05765</name>
</gene>
<evidence type="ECO:0000313" key="2">
    <source>
        <dbReference type="Proteomes" id="UP001160519"/>
    </source>
</evidence>
<proteinExistence type="predicted"/>
<name>A0AA43Q4X8_9GAMM</name>
<evidence type="ECO:0000313" key="1">
    <source>
        <dbReference type="EMBL" id="MDI1230637.1"/>
    </source>
</evidence>
<dbReference type="Proteomes" id="UP001160519">
    <property type="component" value="Unassembled WGS sequence"/>
</dbReference>
<organism evidence="1 2">
    <name type="scientific">Candidatus Methylobacter titanis</name>
    <dbReference type="NCBI Taxonomy" id="3053457"/>
    <lineage>
        <taxon>Bacteria</taxon>
        <taxon>Pseudomonadati</taxon>
        <taxon>Pseudomonadota</taxon>
        <taxon>Gammaproteobacteria</taxon>
        <taxon>Methylococcales</taxon>
        <taxon>Methylococcaceae</taxon>
        <taxon>Methylobacter</taxon>
    </lineage>
</organism>
<keyword evidence="2" id="KW-1185">Reference proteome</keyword>
<dbReference type="AlphaFoldDB" id="A0AA43Q4X8"/>
<sequence>MSRIPQVGQRAGQRQIAGIAIGTFVKAVDQVGLGREGRSGQQGIDAPCRVRVAVLRQIAMQLVADDTPQTRFQGRTQGT</sequence>
<dbReference type="EMBL" id="JAQSDF010000012">
    <property type="protein sequence ID" value="MDI1230637.1"/>
    <property type="molecule type" value="Genomic_DNA"/>
</dbReference>
<accession>A0AA43Q4X8</accession>
<reference evidence="1" key="1">
    <citation type="submission" date="2023-01" db="EMBL/GenBank/DDBJ databases">
        <title>Biogeochemical cycle of methane in antarctic sediments.</title>
        <authorList>
            <person name="Roldan D.M."/>
            <person name="Menes R.J."/>
        </authorList>
    </citation>
    <scope>NUCLEOTIDE SEQUENCE [LARGE SCALE GENOMIC DNA]</scope>
    <source>
        <strain evidence="1">K-2018 MAG008</strain>
    </source>
</reference>